<proteinExistence type="inferred from homology"/>
<keyword evidence="4" id="KW-0233">DNA recombination</keyword>
<dbReference type="GO" id="GO:0003677">
    <property type="term" value="F:DNA binding"/>
    <property type="evidence" value="ECO:0007669"/>
    <property type="project" value="UniProtKB-UniRule"/>
</dbReference>
<gene>
    <name evidence="8" type="ORF">IMI45_16325</name>
</gene>
<dbReference type="Pfam" id="PF00589">
    <property type="entry name" value="Phage_integrase"/>
    <property type="match status" value="1"/>
</dbReference>
<evidence type="ECO:0000256" key="3">
    <source>
        <dbReference type="ARBA" id="ARBA00023125"/>
    </source>
</evidence>
<accession>A0AB38QWQ9</accession>
<dbReference type="InterPro" id="IPR002104">
    <property type="entry name" value="Integrase_catalytic"/>
</dbReference>
<evidence type="ECO:0000259" key="7">
    <source>
        <dbReference type="PROSITE" id="PS51900"/>
    </source>
</evidence>
<evidence type="ECO:0000256" key="2">
    <source>
        <dbReference type="ARBA" id="ARBA00022908"/>
    </source>
</evidence>
<evidence type="ECO:0000256" key="1">
    <source>
        <dbReference type="ARBA" id="ARBA00008857"/>
    </source>
</evidence>
<dbReference type="SUPFAM" id="SSF56349">
    <property type="entry name" value="DNA breaking-rejoining enzymes"/>
    <property type="match status" value="1"/>
</dbReference>
<dbReference type="Pfam" id="PF02899">
    <property type="entry name" value="Phage_int_SAM_1"/>
    <property type="match status" value="1"/>
</dbReference>
<name>A0AB38QWQ9_PARTM</name>
<dbReference type="Proteomes" id="UP001058458">
    <property type="component" value="Chromosome"/>
</dbReference>
<organism evidence="8 9">
    <name type="scientific">Parageobacillus thermoglucosidasius</name>
    <name type="common">Geobacillus thermoglucosidasius</name>
    <dbReference type="NCBI Taxonomy" id="1426"/>
    <lineage>
        <taxon>Bacteria</taxon>
        <taxon>Bacillati</taxon>
        <taxon>Bacillota</taxon>
        <taxon>Bacilli</taxon>
        <taxon>Bacillales</taxon>
        <taxon>Anoxybacillaceae</taxon>
        <taxon>Parageobacillus</taxon>
    </lineage>
</organism>
<reference evidence="8" key="1">
    <citation type="submission" date="2020-10" db="EMBL/GenBank/DDBJ databases">
        <authorList>
            <person name="Delgado J.A."/>
            <person name="Gonzalez J.M."/>
        </authorList>
    </citation>
    <scope>NUCLEOTIDE SEQUENCE</scope>
    <source>
        <strain evidence="8">23.6</strain>
    </source>
</reference>
<dbReference type="PANTHER" id="PTHR30349">
    <property type="entry name" value="PHAGE INTEGRASE-RELATED"/>
    <property type="match status" value="1"/>
</dbReference>
<sequence length="302" mass="35296">MLIEMAFKELIAEKKFQGLTENSLKSYVTLFNVLGEWFRTQKIEHTQDLSPAVIKSFLRHCMEKGNKPKTINSKLKLLRAWSKWMVEEGIIENDICKGIKLIREDDAPKIVREEDIQLALRHLRRKKRREDSFYSIRNYTIMVTLIGSGLRVSELVNLDWSDINFADSLIIIRKSKSRKQSSVPLSESLAKELSSWKTYIENKLGETPVPVFVNLKGERLTKNGVQLFIKRLKRDLGIQGHFSPHAMRNVFIKRLLMNKANLREIQLLARHSKIEVTRQYIGYFQHELKEVLDEHDPLRGLI</sequence>
<dbReference type="RefSeq" id="WP_256833259.1">
    <property type="nucleotide sequence ID" value="NZ_CP063414.1"/>
</dbReference>
<dbReference type="GO" id="GO:0006310">
    <property type="term" value="P:DNA recombination"/>
    <property type="evidence" value="ECO:0007669"/>
    <property type="project" value="UniProtKB-KW"/>
</dbReference>
<keyword evidence="2" id="KW-0229">DNA integration</keyword>
<evidence type="ECO:0000259" key="6">
    <source>
        <dbReference type="PROSITE" id="PS51898"/>
    </source>
</evidence>
<feature type="domain" description="Tyr recombinase" evidence="6">
    <location>
        <begin position="106"/>
        <end position="293"/>
    </location>
</feature>
<dbReference type="PANTHER" id="PTHR30349:SF41">
    <property type="entry name" value="INTEGRASE_RECOMBINASE PROTEIN MJ0367-RELATED"/>
    <property type="match status" value="1"/>
</dbReference>
<evidence type="ECO:0000256" key="4">
    <source>
        <dbReference type="ARBA" id="ARBA00023172"/>
    </source>
</evidence>
<dbReference type="EMBL" id="CP063414">
    <property type="protein sequence ID" value="UOE75838.1"/>
    <property type="molecule type" value="Genomic_DNA"/>
</dbReference>
<dbReference type="InterPro" id="IPR010998">
    <property type="entry name" value="Integrase_recombinase_N"/>
</dbReference>
<dbReference type="InterPro" id="IPR013762">
    <property type="entry name" value="Integrase-like_cat_sf"/>
</dbReference>
<dbReference type="GO" id="GO:0015074">
    <property type="term" value="P:DNA integration"/>
    <property type="evidence" value="ECO:0007669"/>
    <property type="project" value="UniProtKB-KW"/>
</dbReference>
<protein>
    <submittedName>
        <fullName evidence="8">Tyrosine-type recombinase/integrase</fullName>
    </submittedName>
</protein>
<dbReference type="InterPro" id="IPR050090">
    <property type="entry name" value="Tyrosine_recombinase_XerCD"/>
</dbReference>
<comment type="similarity">
    <text evidence="1">Belongs to the 'phage' integrase family.</text>
</comment>
<dbReference type="PROSITE" id="PS51900">
    <property type="entry name" value="CB"/>
    <property type="match status" value="1"/>
</dbReference>
<dbReference type="Gene3D" id="1.10.150.130">
    <property type="match status" value="1"/>
</dbReference>
<dbReference type="PROSITE" id="PS51898">
    <property type="entry name" value="TYR_RECOMBINASE"/>
    <property type="match status" value="1"/>
</dbReference>
<keyword evidence="3 5" id="KW-0238">DNA-binding</keyword>
<evidence type="ECO:0000256" key="5">
    <source>
        <dbReference type="PROSITE-ProRule" id="PRU01248"/>
    </source>
</evidence>
<dbReference type="InterPro" id="IPR044068">
    <property type="entry name" value="CB"/>
</dbReference>
<feature type="domain" description="Core-binding (CB)" evidence="7">
    <location>
        <begin position="1"/>
        <end position="86"/>
    </location>
</feature>
<dbReference type="InterPro" id="IPR011010">
    <property type="entry name" value="DNA_brk_join_enz"/>
</dbReference>
<dbReference type="InterPro" id="IPR004107">
    <property type="entry name" value="Integrase_SAM-like_N"/>
</dbReference>
<evidence type="ECO:0000313" key="8">
    <source>
        <dbReference type="EMBL" id="UOE75838.1"/>
    </source>
</evidence>
<dbReference type="AlphaFoldDB" id="A0AB38QWQ9"/>
<dbReference type="Gene3D" id="1.10.443.10">
    <property type="entry name" value="Intergrase catalytic core"/>
    <property type="match status" value="1"/>
</dbReference>
<evidence type="ECO:0000313" key="9">
    <source>
        <dbReference type="Proteomes" id="UP001058458"/>
    </source>
</evidence>